<dbReference type="GO" id="GO:0000030">
    <property type="term" value="F:mannosyltransferase activity"/>
    <property type="evidence" value="ECO:0007669"/>
    <property type="project" value="TreeGrafter"/>
</dbReference>
<dbReference type="EnsemblMetazoa" id="AEPI003203-RA">
    <property type="protein sequence ID" value="AEPI003203-PA"/>
    <property type="gene ID" value="AEPI003203"/>
</dbReference>
<feature type="domain" description="DUF1736" evidence="5">
    <location>
        <begin position="58"/>
        <end position="122"/>
    </location>
</feature>
<dbReference type="PANTHER" id="PTHR44395">
    <property type="match status" value="1"/>
</dbReference>
<organism evidence="6 7">
    <name type="scientific">Anopheles epiroticus</name>
    <dbReference type="NCBI Taxonomy" id="199890"/>
    <lineage>
        <taxon>Eukaryota</taxon>
        <taxon>Metazoa</taxon>
        <taxon>Ecdysozoa</taxon>
        <taxon>Arthropoda</taxon>
        <taxon>Hexapoda</taxon>
        <taxon>Insecta</taxon>
        <taxon>Pterygota</taxon>
        <taxon>Neoptera</taxon>
        <taxon>Endopterygota</taxon>
        <taxon>Diptera</taxon>
        <taxon>Nematocera</taxon>
        <taxon>Culicoidea</taxon>
        <taxon>Culicidae</taxon>
        <taxon>Anophelinae</taxon>
        <taxon>Anopheles</taxon>
    </lineage>
</organism>
<keyword evidence="4" id="KW-1133">Transmembrane helix</keyword>
<name>A0A182P8F0_9DIPT</name>
<keyword evidence="1" id="KW-0677">Repeat</keyword>
<evidence type="ECO:0000256" key="2">
    <source>
        <dbReference type="ARBA" id="ARBA00022803"/>
    </source>
</evidence>
<keyword evidence="4" id="KW-0812">Transmembrane</keyword>
<dbReference type="PANTHER" id="PTHR44395:SF1">
    <property type="entry name" value="PROTEIN O-MANNOSYL-TRANSFERASE TMTC3"/>
    <property type="match status" value="1"/>
</dbReference>
<dbReference type="InterPro" id="IPR013618">
    <property type="entry name" value="TMTC_DUF1736"/>
</dbReference>
<keyword evidence="2" id="KW-0802">TPR repeat</keyword>
<evidence type="ECO:0000259" key="5">
    <source>
        <dbReference type="Pfam" id="PF08409"/>
    </source>
</evidence>
<evidence type="ECO:0000313" key="6">
    <source>
        <dbReference type="EnsemblMetazoa" id="AEPI003203-PA"/>
    </source>
</evidence>
<dbReference type="VEuPathDB" id="VectorBase:AEPI003203"/>
<evidence type="ECO:0000313" key="7">
    <source>
        <dbReference type="Proteomes" id="UP000075885"/>
    </source>
</evidence>
<evidence type="ECO:0000256" key="3">
    <source>
        <dbReference type="ARBA" id="ARBA00023136"/>
    </source>
</evidence>
<dbReference type="Proteomes" id="UP000075885">
    <property type="component" value="Unassembled WGS sequence"/>
</dbReference>
<proteinExistence type="predicted"/>
<accession>A0A182P8F0</accession>
<sequence>MAVAHKVTTFLRPDGVSSSPMSHVTNDYDVRRSTPLHGYEAPFSHAHQRFSLSAQSVRFDNPASVAVTPARQLSYNYLVSVNLWLLLFPCDLCCDWTMGTVPLVESFTDPRNLATLGAYSMIGVLVWVAFIENHRQKSAVVVMKLDGLKRDGLVFV</sequence>
<keyword evidence="3 4" id="KW-0472">Membrane</keyword>
<protein>
    <recommendedName>
        <fullName evidence="5">DUF1736 domain-containing protein</fullName>
    </recommendedName>
</protein>
<reference evidence="7" key="1">
    <citation type="submission" date="2013-03" db="EMBL/GenBank/DDBJ databases">
        <title>The Genome Sequence of Anopheles epiroticus epiroticus2.</title>
        <authorList>
            <consortium name="The Broad Institute Genomics Platform"/>
            <person name="Neafsey D.E."/>
            <person name="Howell P."/>
            <person name="Walker B."/>
            <person name="Young S.K."/>
            <person name="Zeng Q."/>
            <person name="Gargeya S."/>
            <person name="Fitzgerald M."/>
            <person name="Haas B."/>
            <person name="Abouelleil A."/>
            <person name="Allen A.W."/>
            <person name="Alvarado L."/>
            <person name="Arachchi H.M."/>
            <person name="Berlin A.M."/>
            <person name="Chapman S.B."/>
            <person name="Gainer-Dewar J."/>
            <person name="Goldberg J."/>
            <person name="Griggs A."/>
            <person name="Gujja S."/>
            <person name="Hansen M."/>
            <person name="Howarth C."/>
            <person name="Imamovic A."/>
            <person name="Ireland A."/>
            <person name="Larimer J."/>
            <person name="McCowan C."/>
            <person name="Murphy C."/>
            <person name="Pearson M."/>
            <person name="Poon T.W."/>
            <person name="Priest M."/>
            <person name="Roberts A."/>
            <person name="Saif S."/>
            <person name="Shea T."/>
            <person name="Sisk P."/>
            <person name="Sykes S."/>
            <person name="Wortman J."/>
            <person name="Nusbaum C."/>
            <person name="Birren B."/>
        </authorList>
    </citation>
    <scope>NUCLEOTIDE SEQUENCE [LARGE SCALE GENOMIC DNA]</scope>
    <source>
        <strain evidence="7">Epiroticus2</strain>
    </source>
</reference>
<reference evidence="6" key="2">
    <citation type="submission" date="2020-05" db="UniProtKB">
        <authorList>
            <consortium name="EnsemblMetazoa"/>
        </authorList>
    </citation>
    <scope>IDENTIFICATION</scope>
    <source>
        <strain evidence="6">Epiroticus2</strain>
    </source>
</reference>
<keyword evidence="7" id="KW-1185">Reference proteome</keyword>
<dbReference type="AlphaFoldDB" id="A0A182P8F0"/>
<dbReference type="GO" id="GO:0005783">
    <property type="term" value="C:endoplasmic reticulum"/>
    <property type="evidence" value="ECO:0007669"/>
    <property type="project" value="TreeGrafter"/>
</dbReference>
<dbReference type="STRING" id="199890.A0A182P8F0"/>
<dbReference type="Pfam" id="PF08409">
    <property type="entry name" value="TMTC_DUF1736"/>
    <property type="match status" value="1"/>
</dbReference>
<dbReference type="GO" id="GO:0035269">
    <property type="term" value="P:protein O-linked glycosylation via mannose"/>
    <property type="evidence" value="ECO:0007669"/>
    <property type="project" value="TreeGrafter"/>
</dbReference>
<evidence type="ECO:0000256" key="4">
    <source>
        <dbReference type="SAM" id="Phobius"/>
    </source>
</evidence>
<feature type="transmembrane region" description="Helical" evidence="4">
    <location>
        <begin position="113"/>
        <end position="131"/>
    </location>
</feature>
<evidence type="ECO:0000256" key="1">
    <source>
        <dbReference type="ARBA" id="ARBA00022737"/>
    </source>
</evidence>